<dbReference type="AlphaFoldDB" id="A0A1Z5JYG6"/>
<accession>A0A1Z5JYG6</accession>
<evidence type="ECO:0000256" key="1">
    <source>
        <dbReference type="SAM" id="MobiDB-lite"/>
    </source>
</evidence>
<evidence type="ECO:0000313" key="2">
    <source>
        <dbReference type="EMBL" id="GAX18936.1"/>
    </source>
</evidence>
<dbReference type="InParanoid" id="A0A1Z5JYG6"/>
<dbReference type="OrthoDB" id="48472at2759"/>
<dbReference type="GO" id="GO:0005839">
    <property type="term" value="C:proteasome core complex"/>
    <property type="evidence" value="ECO:0007669"/>
    <property type="project" value="InterPro"/>
</dbReference>
<evidence type="ECO:0000313" key="3">
    <source>
        <dbReference type="Proteomes" id="UP000198406"/>
    </source>
</evidence>
<proteinExistence type="predicted"/>
<dbReference type="Pfam" id="PF00227">
    <property type="entry name" value="Proteasome"/>
    <property type="match status" value="1"/>
</dbReference>
<dbReference type="Proteomes" id="UP000198406">
    <property type="component" value="Unassembled WGS sequence"/>
</dbReference>
<dbReference type="EMBL" id="BDSP01000133">
    <property type="protein sequence ID" value="GAX18936.1"/>
    <property type="molecule type" value="Genomic_DNA"/>
</dbReference>
<dbReference type="InterPro" id="IPR001353">
    <property type="entry name" value="Proteasome_sua/b"/>
</dbReference>
<comment type="caution">
    <text evidence="2">The sequence shown here is derived from an EMBL/GenBank/DDBJ whole genome shotgun (WGS) entry which is preliminary data.</text>
</comment>
<feature type="region of interest" description="Disordered" evidence="1">
    <location>
        <begin position="92"/>
        <end position="115"/>
    </location>
</feature>
<gene>
    <name evidence="2" type="ORF">FisN_8Hu155</name>
</gene>
<reference evidence="2 3" key="1">
    <citation type="journal article" date="2015" name="Plant Cell">
        <title>Oil accumulation by the oleaginous diatom Fistulifera solaris as revealed by the genome and transcriptome.</title>
        <authorList>
            <person name="Tanaka T."/>
            <person name="Maeda Y."/>
            <person name="Veluchamy A."/>
            <person name="Tanaka M."/>
            <person name="Abida H."/>
            <person name="Marechal E."/>
            <person name="Bowler C."/>
            <person name="Muto M."/>
            <person name="Sunaga Y."/>
            <person name="Tanaka M."/>
            <person name="Yoshino T."/>
            <person name="Taniguchi T."/>
            <person name="Fukuda Y."/>
            <person name="Nemoto M."/>
            <person name="Matsumoto M."/>
            <person name="Wong P.S."/>
            <person name="Aburatani S."/>
            <person name="Fujibuchi W."/>
        </authorList>
    </citation>
    <scope>NUCLEOTIDE SEQUENCE [LARGE SCALE GENOMIC DNA]</scope>
    <source>
        <strain evidence="2 3">JPCC DA0580</strain>
    </source>
</reference>
<organism evidence="2 3">
    <name type="scientific">Fistulifera solaris</name>
    <name type="common">Oleaginous diatom</name>
    <dbReference type="NCBI Taxonomy" id="1519565"/>
    <lineage>
        <taxon>Eukaryota</taxon>
        <taxon>Sar</taxon>
        <taxon>Stramenopiles</taxon>
        <taxon>Ochrophyta</taxon>
        <taxon>Bacillariophyta</taxon>
        <taxon>Bacillariophyceae</taxon>
        <taxon>Bacillariophycidae</taxon>
        <taxon>Naviculales</taxon>
        <taxon>Naviculaceae</taxon>
        <taxon>Fistulifera</taxon>
    </lineage>
</organism>
<feature type="compositionally biased region" description="Polar residues" evidence="1">
    <location>
        <begin position="92"/>
        <end position="105"/>
    </location>
</feature>
<name>A0A1Z5JYG6_FISSO</name>
<sequence>MEITTLRFVLVPWQKSSVKDALLFEDLPPTVFAPGGRLYSVEKVMRAVHDPSNSGSNVVVAVCYKGGVVIVTTLPQSPYLFVDASSESLNQTNVTQSAENETSTLLHDPSENETSTLLHDPSNHLYHPCPWVQLDRRIWGVTAGPVVDGQILRQRMMLAAQQTREARGNVQASSLARSLADACQIQSQKATEGNLLACSGLVVQENELWRVDPNGQFWKCHATVLGRGATVRSETMLLHLLAGGV</sequence>
<dbReference type="SUPFAM" id="SSF56235">
    <property type="entry name" value="N-terminal nucleophile aminohydrolases (Ntn hydrolases)"/>
    <property type="match status" value="2"/>
</dbReference>
<protein>
    <submittedName>
        <fullName evidence="2">Uncharacterized protein</fullName>
    </submittedName>
</protein>
<dbReference type="GO" id="GO:0051603">
    <property type="term" value="P:proteolysis involved in protein catabolic process"/>
    <property type="evidence" value="ECO:0007669"/>
    <property type="project" value="InterPro"/>
</dbReference>
<keyword evidence="3" id="KW-1185">Reference proteome</keyword>
<dbReference type="InterPro" id="IPR029055">
    <property type="entry name" value="Ntn_hydrolases_N"/>
</dbReference>
<dbReference type="Gene3D" id="3.60.20.10">
    <property type="entry name" value="Glutamine Phosphoribosylpyrophosphate, subunit 1, domain 1"/>
    <property type="match status" value="1"/>
</dbReference>